<evidence type="ECO:0000256" key="3">
    <source>
        <dbReference type="ARBA" id="ARBA00001947"/>
    </source>
</evidence>
<dbReference type="GO" id="GO:0004177">
    <property type="term" value="F:aminopeptidase activity"/>
    <property type="evidence" value="ECO:0007669"/>
    <property type="project" value="UniProtKB-KW"/>
</dbReference>
<keyword evidence="5 10" id="KW-0031">Aminopeptidase</keyword>
<evidence type="ECO:0000256" key="5">
    <source>
        <dbReference type="ARBA" id="ARBA00022438"/>
    </source>
</evidence>
<name>A0ABV5WAR8_9BACI</name>
<evidence type="ECO:0000313" key="10">
    <source>
        <dbReference type="EMBL" id="MFB9757490.1"/>
    </source>
</evidence>
<dbReference type="PANTHER" id="PTHR34448:SF3">
    <property type="entry name" value="AMINOPEPTIDASE AMPS"/>
    <property type="match status" value="1"/>
</dbReference>
<proteinExistence type="inferred from homology"/>
<keyword evidence="9" id="KW-0482">Metalloprotease</keyword>
<organism evidence="10 11">
    <name type="scientific">Ectobacillus funiculus</name>
    <dbReference type="NCBI Taxonomy" id="137993"/>
    <lineage>
        <taxon>Bacteria</taxon>
        <taxon>Bacillati</taxon>
        <taxon>Bacillota</taxon>
        <taxon>Bacilli</taxon>
        <taxon>Bacillales</taxon>
        <taxon>Bacillaceae</taxon>
        <taxon>Ectobacillus</taxon>
    </lineage>
</organism>
<dbReference type="Gene3D" id="3.40.1830.10">
    <property type="entry name" value="Thermophilic metalloprotease (M29)"/>
    <property type="match status" value="1"/>
</dbReference>
<gene>
    <name evidence="10" type="ORF">ACFFMS_02885</name>
</gene>
<dbReference type="PRINTS" id="PR00919">
    <property type="entry name" value="THERMOPTASE"/>
</dbReference>
<protein>
    <submittedName>
        <fullName evidence="10">Aminopeptidase</fullName>
    </submittedName>
</protein>
<evidence type="ECO:0000256" key="1">
    <source>
        <dbReference type="ARBA" id="ARBA00001941"/>
    </source>
</evidence>
<dbReference type="InterPro" id="IPR052170">
    <property type="entry name" value="M29_Exopeptidase"/>
</dbReference>
<reference evidence="10 11" key="1">
    <citation type="submission" date="2024-09" db="EMBL/GenBank/DDBJ databases">
        <authorList>
            <person name="Sun Q."/>
            <person name="Mori K."/>
        </authorList>
    </citation>
    <scope>NUCLEOTIDE SEQUENCE [LARGE SCALE GENOMIC DNA]</scope>
    <source>
        <strain evidence="10 11">JCM 11201</strain>
    </source>
</reference>
<evidence type="ECO:0000256" key="7">
    <source>
        <dbReference type="ARBA" id="ARBA00022723"/>
    </source>
</evidence>
<dbReference type="SUPFAM" id="SSF144052">
    <property type="entry name" value="Thermophilic metalloprotease-like"/>
    <property type="match status" value="1"/>
</dbReference>
<dbReference type="Proteomes" id="UP001589609">
    <property type="component" value="Unassembled WGS sequence"/>
</dbReference>
<comment type="similarity">
    <text evidence="4">Belongs to the peptidase M29 family.</text>
</comment>
<keyword evidence="6" id="KW-0645">Protease</keyword>
<accession>A0ABV5WAR8</accession>
<comment type="cofactor">
    <cofactor evidence="1">
        <name>Co(2+)</name>
        <dbReference type="ChEBI" id="CHEBI:48828"/>
    </cofactor>
</comment>
<dbReference type="Pfam" id="PF02073">
    <property type="entry name" value="Peptidase_M29"/>
    <property type="match status" value="1"/>
</dbReference>
<keyword evidence="7" id="KW-0479">Metal-binding</keyword>
<comment type="cofactor">
    <cofactor evidence="2">
        <name>Mg(2+)</name>
        <dbReference type="ChEBI" id="CHEBI:18420"/>
    </cofactor>
</comment>
<dbReference type="InterPro" id="IPR000787">
    <property type="entry name" value="Peptidase_M29"/>
</dbReference>
<evidence type="ECO:0000256" key="9">
    <source>
        <dbReference type="ARBA" id="ARBA00023049"/>
    </source>
</evidence>
<dbReference type="PANTHER" id="PTHR34448">
    <property type="entry name" value="AMINOPEPTIDASE"/>
    <property type="match status" value="1"/>
</dbReference>
<comment type="cofactor">
    <cofactor evidence="3">
        <name>Zn(2+)</name>
        <dbReference type="ChEBI" id="CHEBI:29105"/>
    </cofactor>
</comment>
<sequence>MKQLEQMLEKYADLAVRIGVNIQQGQTLVVNAPLPAAEFVRKIVAKAYEAGAKNVHVEFQDENITRIKYEKAPDEAFTEYPMWRAKGMEEMAENGAAFLSIYSPNPELLKGINPQRIAMWNKTAGTALKKYRSYMMSDQARWSLISVPTAEWAAKVFPDVEEAEAIEKLWDAIFKIVRIDQEDPIAAWHAHNETLKQKVTYLNDKQYVQLMYEAQGTSLTVNLPENHVWQGGGSVDQGGIRFNPNMPTEEVYTMPHKDGVNGTVRSTKPLNYGGNVINNFTLTFKDGVVVDFTAETGYETLEQLLNMDEGSRRLGEVALVPHRSPISNSGLTFYNTLFDENASNHLALGEAYPVNLQNGTAMTPEELSERGANKSLVHEDFMIGSADMNIYGVTKDGKREPIFKNGNWAF</sequence>
<dbReference type="EMBL" id="JBHMAF010000013">
    <property type="protein sequence ID" value="MFB9757490.1"/>
    <property type="molecule type" value="Genomic_DNA"/>
</dbReference>
<evidence type="ECO:0000256" key="8">
    <source>
        <dbReference type="ARBA" id="ARBA00022801"/>
    </source>
</evidence>
<evidence type="ECO:0000256" key="6">
    <source>
        <dbReference type="ARBA" id="ARBA00022670"/>
    </source>
</evidence>
<evidence type="ECO:0000256" key="4">
    <source>
        <dbReference type="ARBA" id="ARBA00008236"/>
    </source>
</evidence>
<keyword evidence="11" id="KW-1185">Reference proteome</keyword>
<comment type="caution">
    <text evidence="10">The sequence shown here is derived from an EMBL/GenBank/DDBJ whole genome shotgun (WGS) entry which is preliminary data.</text>
</comment>
<dbReference type="InterPro" id="IPR035097">
    <property type="entry name" value="M29_N-terminal"/>
</dbReference>
<keyword evidence="8" id="KW-0378">Hydrolase</keyword>
<dbReference type="RefSeq" id="WP_379947795.1">
    <property type="nucleotide sequence ID" value="NZ_JBHMAF010000013.1"/>
</dbReference>
<evidence type="ECO:0000256" key="2">
    <source>
        <dbReference type="ARBA" id="ARBA00001946"/>
    </source>
</evidence>
<evidence type="ECO:0000313" key="11">
    <source>
        <dbReference type="Proteomes" id="UP001589609"/>
    </source>
</evidence>